<gene>
    <name evidence="3" type="ORF">NQ317_019920</name>
</gene>
<dbReference type="SMART" id="SM00343">
    <property type="entry name" value="ZnF_C2HC"/>
    <property type="match status" value="2"/>
</dbReference>
<accession>A0ABQ9K7N9</accession>
<dbReference type="Gene3D" id="4.10.60.10">
    <property type="entry name" value="Zinc finger, CCHC-type"/>
    <property type="match status" value="1"/>
</dbReference>
<evidence type="ECO:0000313" key="3">
    <source>
        <dbReference type="EMBL" id="KAJ8985537.1"/>
    </source>
</evidence>
<dbReference type="CDD" id="cd00303">
    <property type="entry name" value="retropepsin_like"/>
    <property type="match status" value="1"/>
</dbReference>
<evidence type="ECO:0000259" key="2">
    <source>
        <dbReference type="SMART" id="SM00343"/>
    </source>
</evidence>
<evidence type="ECO:0000256" key="1">
    <source>
        <dbReference type="SAM" id="MobiDB-lite"/>
    </source>
</evidence>
<reference evidence="3" key="1">
    <citation type="journal article" date="2023" name="Insect Mol. Biol.">
        <title>Genome sequencing provides insights into the evolution of gene families encoding plant cell wall-degrading enzymes in longhorned beetles.</title>
        <authorList>
            <person name="Shin N.R."/>
            <person name="Okamura Y."/>
            <person name="Kirsch R."/>
            <person name="Pauchet Y."/>
        </authorList>
    </citation>
    <scope>NUCLEOTIDE SEQUENCE</scope>
    <source>
        <strain evidence="3">MMC_N1</strain>
    </source>
</reference>
<protein>
    <recommendedName>
        <fullName evidence="2">CCHC-type domain-containing protein</fullName>
    </recommendedName>
</protein>
<dbReference type="InterPro" id="IPR001969">
    <property type="entry name" value="Aspartic_peptidase_AS"/>
</dbReference>
<feature type="domain" description="CCHC-type" evidence="2">
    <location>
        <begin position="1"/>
        <end position="17"/>
    </location>
</feature>
<sequence>MCHYCKNNSHFIYNCPEFIKLSLDDKYKEVQKYKLCTNCLRMGHFKSDCKSGRCRKCSFKHNTLLHVDKSQLSISPRNTQDVVAQTRNNNSSTETPVIKRDSGSAGPASEQVNNVQATISTAVSNYDTGQNGENNLICSIQNVSKSFQIYKTPYINQVLLSTATIIIYDCFGNQHECTALLDSGSQSNLITQELCDKLNLKTDSLCISIAGINQGITNIKQKTCATIESRYNLFKKRLTFLIIPVITEKLPLIEFDKNMINIPSNLNLADEQFNVPKTVSVLLGANIFYELLCDGKLKLGNNMPVLHETRLGWIFTGTINSHKFQQEKLVCNFSAKISNEVLNENLTKFWQVEEVPQKQQCCPKFQICENYFKETTTRNPDGRFVVRLPFIENSNKQLGDSKSIALKRFYGLEKAFSK</sequence>
<feature type="region of interest" description="Disordered" evidence="1">
    <location>
        <begin position="85"/>
        <end position="111"/>
    </location>
</feature>
<keyword evidence="4" id="KW-1185">Reference proteome</keyword>
<feature type="compositionally biased region" description="Polar residues" evidence="1">
    <location>
        <begin position="85"/>
        <end position="95"/>
    </location>
</feature>
<dbReference type="PANTHER" id="PTHR47331:SF5">
    <property type="entry name" value="RIBONUCLEASE H"/>
    <property type="match status" value="1"/>
</dbReference>
<dbReference type="EMBL" id="JAPWTJ010000012">
    <property type="protein sequence ID" value="KAJ8985537.1"/>
    <property type="molecule type" value="Genomic_DNA"/>
</dbReference>
<feature type="domain" description="CCHC-type" evidence="2">
    <location>
        <begin position="35"/>
        <end position="51"/>
    </location>
</feature>
<dbReference type="PROSITE" id="PS00141">
    <property type="entry name" value="ASP_PROTEASE"/>
    <property type="match status" value="1"/>
</dbReference>
<dbReference type="PANTHER" id="PTHR47331">
    <property type="entry name" value="PHD-TYPE DOMAIN-CONTAINING PROTEIN"/>
    <property type="match status" value="1"/>
</dbReference>
<name>A0ABQ9K7N9_9CUCU</name>
<dbReference type="InterPro" id="IPR001878">
    <property type="entry name" value="Znf_CCHC"/>
</dbReference>
<evidence type="ECO:0000313" key="4">
    <source>
        <dbReference type="Proteomes" id="UP001162164"/>
    </source>
</evidence>
<dbReference type="Gene3D" id="2.40.70.10">
    <property type="entry name" value="Acid Proteases"/>
    <property type="match status" value="1"/>
</dbReference>
<dbReference type="InterPro" id="IPR021109">
    <property type="entry name" value="Peptidase_aspartic_dom_sf"/>
</dbReference>
<dbReference type="Proteomes" id="UP001162164">
    <property type="component" value="Unassembled WGS sequence"/>
</dbReference>
<comment type="caution">
    <text evidence="3">The sequence shown here is derived from an EMBL/GenBank/DDBJ whole genome shotgun (WGS) entry which is preliminary data.</text>
</comment>
<organism evidence="3 4">
    <name type="scientific">Molorchus minor</name>
    <dbReference type="NCBI Taxonomy" id="1323400"/>
    <lineage>
        <taxon>Eukaryota</taxon>
        <taxon>Metazoa</taxon>
        <taxon>Ecdysozoa</taxon>
        <taxon>Arthropoda</taxon>
        <taxon>Hexapoda</taxon>
        <taxon>Insecta</taxon>
        <taxon>Pterygota</taxon>
        <taxon>Neoptera</taxon>
        <taxon>Endopterygota</taxon>
        <taxon>Coleoptera</taxon>
        <taxon>Polyphaga</taxon>
        <taxon>Cucujiformia</taxon>
        <taxon>Chrysomeloidea</taxon>
        <taxon>Cerambycidae</taxon>
        <taxon>Lamiinae</taxon>
        <taxon>Monochamini</taxon>
        <taxon>Molorchus</taxon>
    </lineage>
</organism>
<proteinExistence type="predicted"/>